<dbReference type="GeneID" id="42365355"/>
<keyword evidence="2" id="KW-1185">Reference proteome</keyword>
<name>A0A5Q0UGX9_9ARCH</name>
<dbReference type="RefSeq" id="WP_153550587.1">
    <property type="nucleotide sequence ID" value="NZ_CP040089.1"/>
</dbReference>
<dbReference type="AlphaFoldDB" id="A0A5Q0UGX9"/>
<evidence type="ECO:0000313" key="1">
    <source>
        <dbReference type="EMBL" id="QGA80844.1"/>
    </source>
</evidence>
<evidence type="ECO:0000313" key="2">
    <source>
        <dbReference type="Proteomes" id="UP000377803"/>
    </source>
</evidence>
<gene>
    <name evidence="1" type="ORF">LC1Nh_0963</name>
</gene>
<dbReference type="InterPro" id="IPR038695">
    <property type="entry name" value="Saro_0823-like_sf"/>
</dbReference>
<evidence type="ECO:0008006" key="3">
    <source>
        <dbReference type="Google" id="ProtNLM"/>
    </source>
</evidence>
<dbReference type="KEGG" id="ncon:LC1Nh_0963"/>
<sequence>MIEIQTEDKTVTAEVADNILKRALGLSFRTKGKMLFKFRRDTSAAIDMMLMRDSLYLYFMNSEKEVIHAENAEPWYKLPRRLLHRPDENYRYLLESFEELDIEEGEELEF</sequence>
<dbReference type="Pfam" id="PF02643">
    <property type="entry name" value="DUF192"/>
    <property type="match status" value="1"/>
</dbReference>
<proteinExistence type="predicted"/>
<dbReference type="OrthoDB" id="64208at2157"/>
<organism evidence="1 2">
    <name type="scientific">Candidatus Nanohalobium constans</name>
    <dbReference type="NCBI Taxonomy" id="2565781"/>
    <lineage>
        <taxon>Archaea</taxon>
        <taxon>Candidatus Nanohalarchaeota</taxon>
        <taxon>Candidatus Nanohalobia</taxon>
        <taxon>Candidatus Nanohalobiales</taxon>
        <taxon>Candidatus Nanohalobiaceae</taxon>
        <taxon>Candidatus Nanohalobium</taxon>
    </lineage>
</organism>
<dbReference type="Gene3D" id="2.60.120.1140">
    <property type="entry name" value="Protein of unknown function DUF192"/>
    <property type="match status" value="1"/>
</dbReference>
<dbReference type="EMBL" id="CP040089">
    <property type="protein sequence ID" value="QGA80844.1"/>
    <property type="molecule type" value="Genomic_DNA"/>
</dbReference>
<dbReference type="InterPro" id="IPR003795">
    <property type="entry name" value="DUF192"/>
</dbReference>
<protein>
    <recommendedName>
        <fullName evidence="3">DUF192 domain-containing protein</fullName>
    </recommendedName>
</protein>
<dbReference type="Proteomes" id="UP000377803">
    <property type="component" value="Chromosome"/>
</dbReference>
<accession>A0A5Q0UGX9</accession>
<reference evidence="2" key="1">
    <citation type="submission" date="2019-05" db="EMBL/GenBank/DDBJ databases">
        <title>Candidatus Nanohalobium constans, a novel model system to study the DPANN nano-sized archaea: genomic and physiological characterization of a nanoarchaeon co-cultured with its chitinotrophic host.</title>
        <authorList>
            <person name="La Cono V."/>
            <person name="Arcadi E."/>
            <person name="Crisafi F."/>
            <person name="Denaro R."/>
            <person name="La Spada G."/>
            <person name="Messina E."/>
            <person name="Smedile F."/>
            <person name="Toshchakov S.V."/>
            <person name="Shevchenko M.A."/>
            <person name="Golyshin P.N."/>
            <person name="Golyshina O.V."/>
            <person name="Ferrer M."/>
            <person name="Rohde M."/>
            <person name="Mushegian A."/>
            <person name="Sorokin D.Y."/>
            <person name="Giuliano L."/>
            <person name="Yakimov M.M."/>
        </authorList>
    </citation>
    <scope>NUCLEOTIDE SEQUENCE [LARGE SCALE GENOMIC DNA]</scope>
    <source>
        <strain evidence="2">LC1Nh</strain>
    </source>
</reference>